<organism evidence="2">
    <name type="scientific">marine sediment metagenome</name>
    <dbReference type="NCBI Taxonomy" id="412755"/>
    <lineage>
        <taxon>unclassified sequences</taxon>
        <taxon>metagenomes</taxon>
        <taxon>ecological metagenomes</taxon>
    </lineage>
</organism>
<dbReference type="Pfam" id="PF23542">
    <property type="entry name" value="DUF1512_C"/>
    <property type="match status" value="1"/>
</dbReference>
<proteinExistence type="predicted"/>
<evidence type="ECO:0000313" key="2">
    <source>
        <dbReference type="EMBL" id="GAJ01803.1"/>
    </source>
</evidence>
<evidence type="ECO:0000259" key="1">
    <source>
        <dbReference type="Pfam" id="PF23542"/>
    </source>
</evidence>
<sequence length="39" mass="4214">MERILKKNRVARIITIDAAAKLEGEKTGSLAEVILGMSS</sequence>
<protein>
    <recommendedName>
        <fullName evidence="1">DUF1512 domain-containing protein</fullName>
    </recommendedName>
</protein>
<gene>
    <name evidence="2" type="ORF">S12H4_32035</name>
</gene>
<reference evidence="2" key="1">
    <citation type="journal article" date="2014" name="Front. Microbiol.">
        <title>High frequency of phylogenetically diverse reductive dehalogenase-homologous genes in deep subseafloor sedimentary metagenomes.</title>
        <authorList>
            <person name="Kawai M."/>
            <person name="Futagami T."/>
            <person name="Toyoda A."/>
            <person name="Takaki Y."/>
            <person name="Nishi S."/>
            <person name="Hori S."/>
            <person name="Arai W."/>
            <person name="Tsubouchi T."/>
            <person name="Morono Y."/>
            <person name="Uchiyama I."/>
            <person name="Ito T."/>
            <person name="Fujiyama A."/>
            <person name="Inagaki F."/>
            <person name="Takami H."/>
        </authorList>
    </citation>
    <scope>NUCLEOTIDE SEQUENCE</scope>
    <source>
        <strain evidence="2">Expedition CK06-06</strain>
    </source>
</reference>
<dbReference type="InterPro" id="IPR056461">
    <property type="entry name" value="DUF1512_C"/>
</dbReference>
<accession>X1T8W5</accession>
<comment type="caution">
    <text evidence="2">The sequence shown here is derived from an EMBL/GenBank/DDBJ whole genome shotgun (WGS) entry which is preliminary data.</text>
</comment>
<dbReference type="EMBL" id="BARW01018749">
    <property type="protein sequence ID" value="GAJ01803.1"/>
    <property type="molecule type" value="Genomic_DNA"/>
</dbReference>
<feature type="domain" description="DUF1512" evidence="1">
    <location>
        <begin position="2"/>
        <end position="32"/>
    </location>
</feature>
<dbReference type="AlphaFoldDB" id="X1T8W5"/>
<feature type="non-terminal residue" evidence="2">
    <location>
        <position position="39"/>
    </location>
</feature>
<name>X1T8W5_9ZZZZ</name>